<organism evidence="1">
    <name type="scientific">Photinus pyralis</name>
    <name type="common">Common eastern firefly</name>
    <name type="synonym">Lampyris pyralis</name>
    <dbReference type="NCBI Taxonomy" id="7054"/>
    <lineage>
        <taxon>Eukaryota</taxon>
        <taxon>Metazoa</taxon>
        <taxon>Ecdysozoa</taxon>
        <taxon>Arthropoda</taxon>
        <taxon>Hexapoda</taxon>
        <taxon>Insecta</taxon>
        <taxon>Pterygota</taxon>
        <taxon>Neoptera</taxon>
        <taxon>Endopterygota</taxon>
        <taxon>Coleoptera</taxon>
        <taxon>Polyphaga</taxon>
        <taxon>Elateriformia</taxon>
        <taxon>Elateroidea</taxon>
        <taxon>Lampyridae</taxon>
        <taxon>Lampyrinae</taxon>
        <taxon>Photinus</taxon>
    </lineage>
</organism>
<dbReference type="EMBL" id="GEZM01068896">
    <property type="protein sequence ID" value="JAV66712.1"/>
    <property type="molecule type" value="Transcribed_RNA"/>
</dbReference>
<reference evidence="1" key="1">
    <citation type="journal article" date="2016" name="Sci. Rep.">
        <title>Molecular characterization of firefly nuptial gifts: a multi-omics approach sheds light on postcopulatory sexual selection.</title>
        <authorList>
            <person name="Al-Wathiqui N."/>
            <person name="Fallon T.R."/>
            <person name="South A."/>
            <person name="Weng J.K."/>
            <person name="Lewis S.M."/>
        </authorList>
    </citation>
    <scope>NUCLEOTIDE SEQUENCE</scope>
</reference>
<name>A0A1Y1KZ81_PHOPY</name>
<accession>A0A1Y1KZ81</accession>
<proteinExistence type="predicted"/>
<dbReference type="AlphaFoldDB" id="A0A1Y1KZ81"/>
<evidence type="ECO:0000313" key="1">
    <source>
        <dbReference type="EMBL" id="JAV66712.1"/>
    </source>
</evidence>
<sequence length="131" mass="14291">MSDVNESQQLNSQSTSYTTVIPVEYTRRVFNTPSASGEYIVEQYRTHDDYIQTEDLSSSQGALYSVSQRVPPASTSYASLCPTEQGGYSSLASDWERDRTMSGSEGVKNGSSEAVSEKHVNGGLLGDVNIY</sequence>
<protein>
    <submittedName>
        <fullName evidence="1">Uncharacterized protein</fullName>
    </submittedName>
</protein>